<dbReference type="RefSeq" id="WP_022636851.1">
    <property type="nucleotide sequence ID" value="NZ_ASJR01000010.1"/>
</dbReference>
<evidence type="ECO:0000256" key="8">
    <source>
        <dbReference type="ARBA" id="ARBA00022771"/>
    </source>
</evidence>
<evidence type="ECO:0000256" key="1">
    <source>
        <dbReference type="ARBA" id="ARBA00004496"/>
    </source>
</evidence>
<evidence type="ECO:0000256" key="9">
    <source>
        <dbReference type="ARBA" id="ARBA00022833"/>
    </source>
</evidence>
<feature type="binding site" evidence="17">
    <location>
        <begin position="634"/>
        <end position="641"/>
    </location>
    <ligand>
        <name>ATP</name>
        <dbReference type="ChEBI" id="CHEBI:30616"/>
    </ligand>
</feature>
<keyword evidence="11 17" id="KW-0267">Excision nuclease</keyword>
<evidence type="ECO:0000256" key="16">
    <source>
        <dbReference type="ARBA" id="ARBA00042156"/>
    </source>
</evidence>
<dbReference type="InterPro" id="IPR027417">
    <property type="entry name" value="P-loop_NTPase"/>
</dbReference>
<comment type="similarity">
    <text evidence="14 17">Belongs to the ABC transporter superfamily. UvrA family.</text>
</comment>
<dbReference type="SUPFAM" id="SSF52540">
    <property type="entry name" value="P-loop containing nucleoside triphosphate hydrolases"/>
    <property type="match status" value="2"/>
</dbReference>
<evidence type="ECO:0000256" key="2">
    <source>
        <dbReference type="ARBA" id="ARBA00022490"/>
    </source>
</evidence>
<organism evidence="19 20">
    <name type="scientific">Chitinivibrio alkaliphilus ACht1</name>
    <dbReference type="NCBI Taxonomy" id="1313304"/>
    <lineage>
        <taxon>Bacteria</taxon>
        <taxon>Pseudomonadati</taxon>
        <taxon>Fibrobacterota</taxon>
        <taxon>Chitinivibrionia</taxon>
        <taxon>Chitinivibrionales</taxon>
        <taxon>Chitinivibrionaceae</taxon>
        <taxon>Chitinivibrio</taxon>
    </lineage>
</organism>
<evidence type="ECO:0000256" key="6">
    <source>
        <dbReference type="ARBA" id="ARBA00022763"/>
    </source>
</evidence>
<keyword evidence="20" id="KW-1185">Reference proteome</keyword>
<feature type="binding site" evidence="17">
    <location>
        <begin position="32"/>
        <end position="39"/>
    </location>
    <ligand>
        <name>ATP</name>
        <dbReference type="ChEBI" id="CHEBI:30616"/>
    </ligand>
</feature>
<dbReference type="InterPro" id="IPR013815">
    <property type="entry name" value="ATP_grasp_subdomain_1"/>
</dbReference>
<dbReference type="FunFam" id="3.40.50.300:FF:000272">
    <property type="entry name" value="UvrABC system protein A"/>
    <property type="match status" value="1"/>
</dbReference>
<dbReference type="PROSITE" id="PS00211">
    <property type="entry name" value="ABC_TRANSPORTER_1"/>
    <property type="match status" value="2"/>
</dbReference>
<evidence type="ECO:0000256" key="3">
    <source>
        <dbReference type="ARBA" id="ARBA00022723"/>
    </source>
</evidence>
<dbReference type="Pfam" id="PF17755">
    <property type="entry name" value="UvrA_DNA-bind"/>
    <property type="match status" value="1"/>
</dbReference>
<dbReference type="PROSITE" id="PS50893">
    <property type="entry name" value="ABC_TRANSPORTER_2"/>
    <property type="match status" value="1"/>
</dbReference>
<sequence>MNKNIEIIGANEHNLKNVSVTIPRDSLTVISGLSGSGKSSLAFDTLYSEGQRRYVESLSSYARQFLGLREKPDVQSIEGLSPAISIEQKTTGHNPRSTVATITEIHDYLRLLYSSIGIPHCYSCGKILQSQTVQEICDKLMDFSDGTKFQLLAPAVLGKKGEHREVFEELRKEGFLRVLVDDTSFLLDESVSLEKNRKHSIFVVIDRLVVKEGVARRLTDSLETALSLSCNNSVYIDFPTDDRSRMVFSEKLACPDCSVSFESIEPRNFSFNSPFGACPKCNGLGRIMEVDPSLVVPRDTVSLSRGAIDPWRGAKKHTLWSRRLLKRLCTVFDIDMTVPWKELSKKEQELILFGNKGREVPLKGHRKPYEGVVPNLLRRYKETESEFIRSWIESYMSSKTCPTCQGKRLSKESLSVFVGGIDIGTLSSYTIRRVKEFFTTLELSPKEEHISRQILREIHSRLDFLLNVGLEYLSLNRMAQTLSGGEAQRIRLATQIGSRLTGVTYILDEPSIGLHPRDNSKLLATLFALRDLGNTLIVIEHDQETLERADWLIDIGPRAGIHGGEVVAAGTPSTVMTVEASLTGAYLSGKRAISLPVTRRSFSDKKLTVYGAQGNNLKHITASFPLGVLTCVTGISGSGKSTLVNQTLYPLLAREVSKAKVTPLSYERIEGVEHIDKVIDIDQSPIGRTPRSNPATYTKIFDYIRDLFAQLPESKMRGFTKGRFSFNVKGGRCEACKGDGVMRIEMNFLPDVFVECEVCHGKRYNRETLMVQYKGKSIADVLEMTVEEALSFFEAQPLIYRRLEVLERVGLGYIHLGQPATTLSGGEAQRIKLAAELTKVSTGKTLYILDEPTTGLHFEDIRLLLAVLQALVEKGNTVIIIEHNLDVIKCADHIIDIGPEGGEKGGSIVCSGTPEDIAACAESATGAYLAPLL</sequence>
<dbReference type="Gene3D" id="1.10.8.280">
    <property type="entry name" value="ABC transporter ATPase domain-like"/>
    <property type="match status" value="1"/>
</dbReference>
<dbReference type="InterPro" id="IPR017871">
    <property type="entry name" value="ABC_transporter-like_CS"/>
</dbReference>
<keyword evidence="17" id="KW-0742">SOS response</keyword>
<evidence type="ECO:0000256" key="11">
    <source>
        <dbReference type="ARBA" id="ARBA00022881"/>
    </source>
</evidence>
<dbReference type="InterPro" id="IPR003439">
    <property type="entry name" value="ABC_transporter-like_ATP-bd"/>
</dbReference>
<feature type="zinc finger region" description="C4-type" evidence="17">
    <location>
        <begin position="254"/>
        <end position="281"/>
    </location>
</feature>
<comment type="subunit">
    <text evidence="17">Forms a heterotetramer with UvrB during the search for lesions.</text>
</comment>
<dbReference type="GO" id="GO:0009381">
    <property type="term" value="F:excinuclease ABC activity"/>
    <property type="evidence" value="ECO:0007669"/>
    <property type="project" value="UniProtKB-UniRule"/>
</dbReference>
<comment type="caution">
    <text evidence="19">The sequence shown here is derived from an EMBL/GenBank/DDBJ whole genome shotgun (WGS) entry which is preliminary data.</text>
</comment>
<dbReference type="NCBIfam" id="TIGR00630">
    <property type="entry name" value="uvra"/>
    <property type="match status" value="1"/>
</dbReference>
<keyword evidence="4 17" id="KW-0677">Repeat</keyword>
<comment type="function">
    <text evidence="17">The UvrABC repair system catalyzes the recognition and processing of DNA lesions. UvrA is an ATPase and a DNA-binding protein. A damage recognition complex composed of 2 UvrA and 2 UvrB subunits scans DNA for abnormalities. When the presence of a lesion has been verified by UvrB, the UvrA molecules dissociate.</text>
</comment>
<protein>
    <recommendedName>
        <fullName evidence="15 17">UvrABC system protein A</fullName>
        <shortName evidence="17">UvrA protein</shortName>
    </recommendedName>
    <alternativeName>
        <fullName evidence="16 17">Excinuclease ABC subunit A</fullName>
    </alternativeName>
</protein>
<dbReference type="EMBL" id="ASJR01000010">
    <property type="protein sequence ID" value="ERP31728.1"/>
    <property type="molecule type" value="Genomic_DNA"/>
</dbReference>
<keyword evidence="6 17" id="KW-0227">DNA damage</keyword>
<dbReference type="GO" id="GO:0005737">
    <property type="term" value="C:cytoplasm"/>
    <property type="evidence" value="ECO:0007669"/>
    <property type="project" value="UniProtKB-SubCell"/>
</dbReference>
<keyword evidence="10 17" id="KW-0067">ATP-binding</keyword>
<keyword evidence="12 17" id="KW-0238">DNA-binding</keyword>
<dbReference type="Proteomes" id="UP000017148">
    <property type="component" value="Unassembled WGS sequence"/>
</dbReference>
<dbReference type="GO" id="GO:0009380">
    <property type="term" value="C:excinuclease repair complex"/>
    <property type="evidence" value="ECO:0007669"/>
    <property type="project" value="InterPro"/>
</dbReference>
<keyword evidence="5 17" id="KW-0547">Nucleotide-binding</keyword>
<keyword evidence="8 17" id="KW-0863">Zinc-finger</keyword>
<dbReference type="GO" id="GO:0008270">
    <property type="term" value="F:zinc ion binding"/>
    <property type="evidence" value="ECO:0007669"/>
    <property type="project" value="UniProtKB-UniRule"/>
</dbReference>
<gene>
    <name evidence="17" type="primary">uvrA</name>
    <name evidence="19" type="ORF">CALK_1392</name>
</gene>
<keyword evidence="13 17" id="KW-0234">DNA repair</keyword>
<evidence type="ECO:0000256" key="15">
    <source>
        <dbReference type="ARBA" id="ARBA00039316"/>
    </source>
</evidence>
<evidence type="ECO:0000256" key="5">
    <source>
        <dbReference type="ARBA" id="ARBA00022741"/>
    </source>
</evidence>
<dbReference type="eggNOG" id="COG0178">
    <property type="taxonomic scope" value="Bacteria"/>
</dbReference>
<evidence type="ECO:0000256" key="12">
    <source>
        <dbReference type="ARBA" id="ARBA00023125"/>
    </source>
</evidence>
<evidence type="ECO:0000256" key="14">
    <source>
        <dbReference type="ARBA" id="ARBA00038000"/>
    </source>
</evidence>
<evidence type="ECO:0000259" key="18">
    <source>
        <dbReference type="PROSITE" id="PS50893"/>
    </source>
</evidence>
<dbReference type="GO" id="GO:0009432">
    <property type="term" value="P:SOS response"/>
    <property type="evidence" value="ECO:0007669"/>
    <property type="project" value="UniProtKB-UniRule"/>
</dbReference>
<comment type="subcellular location">
    <subcellularLocation>
        <location evidence="1 17">Cytoplasm</location>
    </subcellularLocation>
</comment>
<keyword evidence="2 17" id="KW-0963">Cytoplasm</keyword>
<dbReference type="Gene3D" id="3.40.50.300">
    <property type="entry name" value="P-loop containing nucleotide triphosphate hydrolases"/>
    <property type="match status" value="2"/>
</dbReference>
<evidence type="ECO:0000256" key="17">
    <source>
        <dbReference type="HAMAP-Rule" id="MF_00205"/>
    </source>
</evidence>
<evidence type="ECO:0000256" key="7">
    <source>
        <dbReference type="ARBA" id="ARBA00022769"/>
    </source>
</evidence>
<dbReference type="GO" id="GO:0003677">
    <property type="term" value="F:DNA binding"/>
    <property type="evidence" value="ECO:0007669"/>
    <property type="project" value="UniProtKB-UniRule"/>
</dbReference>
<keyword evidence="3 17" id="KW-0479">Metal-binding</keyword>
<dbReference type="Gene3D" id="3.30.1490.20">
    <property type="entry name" value="ATP-grasp fold, A domain"/>
    <property type="match status" value="1"/>
</dbReference>
<dbReference type="PANTHER" id="PTHR43152">
    <property type="entry name" value="UVRABC SYSTEM PROTEIN A"/>
    <property type="match status" value="1"/>
</dbReference>
<dbReference type="FunFam" id="1.20.1580.10:FF:000002">
    <property type="entry name" value="UvrABC system protein A"/>
    <property type="match status" value="1"/>
</dbReference>
<proteinExistence type="inferred from homology"/>
<dbReference type="HAMAP" id="MF_00205">
    <property type="entry name" value="UvrA"/>
    <property type="match status" value="1"/>
</dbReference>
<dbReference type="Pfam" id="PF17760">
    <property type="entry name" value="UvrA_inter"/>
    <property type="match status" value="1"/>
</dbReference>
<dbReference type="NCBIfam" id="NF001503">
    <property type="entry name" value="PRK00349.1"/>
    <property type="match status" value="1"/>
</dbReference>
<dbReference type="PANTHER" id="PTHR43152:SF3">
    <property type="entry name" value="UVRABC SYSTEM PROTEIN A"/>
    <property type="match status" value="1"/>
</dbReference>
<dbReference type="CDD" id="cd03271">
    <property type="entry name" value="ABC_UvrA_II"/>
    <property type="match status" value="1"/>
</dbReference>
<keyword evidence="9 17" id="KW-0862">Zinc</keyword>
<feature type="domain" description="ABC transporter" evidence="18">
    <location>
        <begin position="602"/>
        <end position="930"/>
    </location>
</feature>
<accession>U7D705</accession>
<evidence type="ECO:0000256" key="13">
    <source>
        <dbReference type="ARBA" id="ARBA00023204"/>
    </source>
</evidence>
<dbReference type="PATRIC" id="fig|1313304.3.peg.1325"/>
<dbReference type="InterPro" id="IPR041102">
    <property type="entry name" value="UvrA_inter"/>
</dbReference>
<evidence type="ECO:0000313" key="20">
    <source>
        <dbReference type="Proteomes" id="UP000017148"/>
    </source>
</evidence>
<reference evidence="19 20" key="1">
    <citation type="journal article" date="2013" name="Environ. Microbiol.">
        <title>Genome analysis of Chitinivibrio alkaliphilus gen. nov., sp. nov., a novel extremely haloalkaliphilic anaerobic chitinolytic bacterium from the candidate phylum Termite Group 3.</title>
        <authorList>
            <person name="Sorokin D.Y."/>
            <person name="Gumerov V.M."/>
            <person name="Rakitin A.L."/>
            <person name="Beletsky A.V."/>
            <person name="Damste J.S."/>
            <person name="Muyzer G."/>
            <person name="Mardanov A.V."/>
            <person name="Ravin N.V."/>
        </authorList>
    </citation>
    <scope>NUCLEOTIDE SEQUENCE [LARGE SCALE GENOMIC DNA]</scope>
    <source>
        <strain evidence="19 20">ACht1</strain>
    </source>
</reference>
<dbReference type="GO" id="GO:0005524">
    <property type="term" value="F:ATP binding"/>
    <property type="evidence" value="ECO:0007669"/>
    <property type="project" value="UniProtKB-UniRule"/>
</dbReference>
<name>U7D705_9BACT</name>
<dbReference type="InterPro" id="IPR004602">
    <property type="entry name" value="UvrA"/>
</dbReference>
<feature type="zinc finger region" description="C4-type" evidence="17">
    <location>
        <begin position="733"/>
        <end position="759"/>
    </location>
</feature>
<evidence type="ECO:0000313" key="19">
    <source>
        <dbReference type="EMBL" id="ERP31728.1"/>
    </source>
</evidence>
<dbReference type="Gene3D" id="1.20.1580.10">
    <property type="entry name" value="ABC transporter ATPase like domain"/>
    <property type="match status" value="2"/>
</dbReference>
<dbReference type="STRING" id="1313304.CALK_1392"/>
<keyword evidence="7 17" id="KW-0228">DNA excision</keyword>
<dbReference type="AlphaFoldDB" id="U7D705"/>
<dbReference type="GO" id="GO:0016887">
    <property type="term" value="F:ATP hydrolysis activity"/>
    <property type="evidence" value="ECO:0007669"/>
    <property type="project" value="InterPro"/>
</dbReference>
<evidence type="ECO:0000256" key="10">
    <source>
        <dbReference type="ARBA" id="ARBA00022840"/>
    </source>
</evidence>
<dbReference type="InterPro" id="IPR041552">
    <property type="entry name" value="UvrA_DNA-bd"/>
</dbReference>
<dbReference type="GO" id="GO:0006289">
    <property type="term" value="P:nucleotide-excision repair"/>
    <property type="evidence" value="ECO:0007669"/>
    <property type="project" value="UniProtKB-UniRule"/>
</dbReference>
<evidence type="ECO:0000256" key="4">
    <source>
        <dbReference type="ARBA" id="ARBA00022737"/>
    </source>
</evidence>
<dbReference type="OrthoDB" id="9809851at2"/>